<dbReference type="PRINTS" id="PR00723">
    <property type="entry name" value="SUBTILISIN"/>
</dbReference>
<sequence length="1515" mass="162786">MRTHTIRKKLAGLISIAMVAGMLFPAPSMTYAQETPPLEQVTPKVKSTLSPQLPIHSLSTPSLLHSKADIFVAQSDSDEPVTVIVELETDPVALHEANAKNSIVPFSGNHEKKIRLEHTAFKMQAIRNLNVEFNHEYTIAFNGYSVRIPANEVERLAEIPGVKAIYPNLEYTALPISDELPFGPLMDDSAPHIGANKLWDIGVTGRGIKVGVLDTGIDMNHPSLKGAYIEGWDFVDNDPTPMETLPDSTKLPLEDGTEYHTTHGTHVSGTIAGRGNPNDPNSPTGWVKGVAPGADLYVYRVLGPYGKGSTENITAAIDTAVGKNLDVINLSLGGNFNNAYTADSVAVNNAVASGVTVVLANGNAGPKTGTVGSPGGAHLPISVGASTPPTITPVFDAPGLQRVYAHLAEHAKEITEQGKSFEMVYANYGKPEDYKGKDVAGKLVLVSRGGTILVGDEEVGLSFGDKAVNAAKAGAAALIIFNNVDGELKATLGDLDEYIPTYSLSKAAGLTLKGNIERGVTTVAFSTIEEQDLLADFSSRGPVYPDYTIKPDISAPGVAIRSSVPAWDGNYKNAYKDSQGTSMAAPHIAGVSALLLEKYHHRIRTNELKSLMMNNAVPMYDRDKAPYLIMEQGAGRVDLNNILSAKSIAMAKATTTATENKQESEYETGSVSFGLVGADNQYSKSIKVKDIANEDQTYSISILWSGTDKGIELSADTDTISVSPNGENTFDVNAMVPADVPDGRYEGFIILTEAQGHVLRLPVSLYVGDKYEIDTITNITPNPKFFSPNGESTRKTTKMTFAVTRSIEDFTISVTDSVYGHYMGDVYVSKNYGNIHDPDIYGIQNWNGTVKKDGQSVTLSDGKYDLVPVIGGNELEKQKSWFIIDRQAPESVMDEDPVRIDEVNPGQGIISGKVTKDLLIDLLPNEPVGNNIFVVAIHQSSGQQKHGTVNNDGTFTISMPLNPGMNNLDIYVYDAALNGVLAPAHHVVFDNKDKVYAGSDKSEVLTGEPFDVKVNFSVPEAVYSASFSLTYDRNLTLSKIEPSVVLATYQQVHHPDVPLIIQQETSDLDNGMKKLDYTVSLTGGAYEGAGDIATFTFSGTQEGTYTFKLGNTKLHNEKNGLIPIGAVLSPTIKIVKPTVPNPKPDTAPSTSSSGSTAFTAAVPAAGSKLKAGTLTETKKGDTVNAVLKIDAAALKAQLQDKDAKQARLDLSDVQMKKFGEVSLTIEKSAAQALLDSGKDLLLTAADFDIAIPNKAITGLIGNNGFELVLSLADHKEKGFSKDQGKTTFTAPKLTIHGPKEMKDTALEITLKLDTAALQDIRKAAAYAQDAQDAWQYEQAGTKAKDEKAVTFKVTQFGTYTIAEHAKSFNDITAHWAKDEIEVIAAHELLRGKDGMDTFKPNDIVTQAEFATLLDRLTDTGKTWEDRIKEPGARDPLTRENMVVMLVQALQADLSKFGASLAFKDEALISKDAKAAVVFAVSKGLIKGTTGNKFEPAGTSTRAQAALVLYRVMNLK</sequence>
<dbReference type="InterPro" id="IPR034213">
    <property type="entry name" value="S8_Vpr-like"/>
</dbReference>
<dbReference type="InterPro" id="IPR046450">
    <property type="entry name" value="PA_dom_sf"/>
</dbReference>
<dbReference type="CDD" id="cd08547">
    <property type="entry name" value="Type_II_cohesin"/>
    <property type="match status" value="1"/>
</dbReference>
<evidence type="ECO:0000256" key="2">
    <source>
        <dbReference type="ARBA" id="ARBA00022512"/>
    </source>
</evidence>
<dbReference type="InterPro" id="IPR001119">
    <property type="entry name" value="SLH_dom"/>
</dbReference>
<keyword evidence="5 11" id="KW-0732">Signal</keyword>
<gene>
    <name evidence="13" type="ORF">LQV63_11420</name>
</gene>
<evidence type="ECO:0000259" key="12">
    <source>
        <dbReference type="PROSITE" id="PS51272"/>
    </source>
</evidence>
<dbReference type="RefSeq" id="WP_233696795.1">
    <property type="nucleotide sequence ID" value="NZ_JAJNBZ010000007.1"/>
</dbReference>
<dbReference type="InterPro" id="IPR037045">
    <property type="entry name" value="S8pro/Inhibitor_I9_sf"/>
</dbReference>
<dbReference type="Pfam" id="PF02225">
    <property type="entry name" value="PA"/>
    <property type="match status" value="1"/>
</dbReference>
<evidence type="ECO:0000256" key="4">
    <source>
        <dbReference type="ARBA" id="ARBA00022670"/>
    </source>
</evidence>
<dbReference type="Proteomes" id="UP001199916">
    <property type="component" value="Unassembled WGS sequence"/>
</dbReference>
<evidence type="ECO:0000256" key="11">
    <source>
        <dbReference type="SAM" id="SignalP"/>
    </source>
</evidence>
<dbReference type="Pfam" id="PF00395">
    <property type="entry name" value="SLH"/>
    <property type="match status" value="2"/>
</dbReference>
<evidence type="ECO:0000256" key="6">
    <source>
        <dbReference type="ARBA" id="ARBA00022801"/>
    </source>
</evidence>
<feature type="active site" description="Charge relay system" evidence="8">
    <location>
        <position position="263"/>
    </location>
</feature>
<evidence type="ECO:0000256" key="8">
    <source>
        <dbReference type="PROSITE-ProRule" id="PRU01240"/>
    </source>
</evidence>
<evidence type="ECO:0000256" key="9">
    <source>
        <dbReference type="RuleBase" id="RU003355"/>
    </source>
</evidence>
<evidence type="ECO:0000313" key="13">
    <source>
        <dbReference type="EMBL" id="MCE5169921.1"/>
    </source>
</evidence>
<feature type="active site" description="Charge relay system" evidence="8">
    <location>
        <position position="214"/>
    </location>
</feature>
<organism evidence="13 14">
    <name type="scientific">Paenibacillus profundus</name>
    <dbReference type="NCBI Taxonomy" id="1173085"/>
    <lineage>
        <taxon>Bacteria</taxon>
        <taxon>Bacillati</taxon>
        <taxon>Bacillota</taxon>
        <taxon>Bacilli</taxon>
        <taxon>Bacillales</taxon>
        <taxon>Paenibacillaceae</taxon>
        <taxon>Paenibacillus</taxon>
    </lineage>
</organism>
<keyword evidence="7 8" id="KW-0720">Serine protease</keyword>
<dbReference type="SUPFAM" id="SSF49384">
    <property type="entry name" value="Carbohydrate-binding domain"/>
    <property type="match status" value="1"/>
</dbReference>
<feature type="compositionally biased region" description="Low complexity" evidence="10">
    <location>
        <begin position="1146"/>
        <end position="1157"/>
    </location>
</feature>
<dbReference type="InterPro" id="IPR050131">
    <property type="entry name" value="Peptidase_S8_subtilisin-like"/>
</dbReference>
<evidence type="ECO:0000256" key="3">
    <source>
        <dbReference type="ARBA" id="ARBA00022525"/>
    </source>
</evidence>
<name>A0ABS8YE20_9BACL</name>
<dbReference type="InterPro" id="IPR036852">
    <property type="entry name" value="Peptidase_S8/S53_dom_sf"/>
</dbReference>
<evidence type="ECO:0000313" key="14">
    <source>
        <dbReference type="Proteomes" id="UP001199916"/>
    </source>
</evidence>
<feature type="domain" description="SLH" evidence="12">
    <location>
        <begin position="1363"/>
        <end position="1427"/>
    </location>
</feature>
<dbReference type="PROSITE" id="PS51892">
    <property type="entry name" value="SUBTILASE"/>
    <property type="match status" value="1"/>
</dbReference>
<dbReference type="SUPFAM" id="SSF52743">
    <property type="entry name" value="Subtilisin-like"/>
    <property type="match status" value="1"/>
</dbReference>
<dbReference type="InterPro" id="IPR023828">
    <property type="entry name" value="Peptidase_S8_Ser-AS"/>
</dbReference>
<keyword evidence="4 8" id="KW-0645">Protease</keyword>
<feature type="region of interest" description="Disordered" evidence="10">
    <location>
        <begin position="1138"/>
        <end position="1157"/>
    </location>
</feature>
<evidence type="ECO:0000256" key="7">
    <source>
        <dbReference type="ARBA" id="ARBA00022825"/>
    </source>
</evidence>
<dbReference type="InterPro" id="IPR010259">
    <property type="entry name" value="S8pro/Inhibitor_I9"/>
</dbReference>
<dbReference type="SUPFAM" id="SSF52025">
    <property type="entry name" value="PA domain"/>
    <property type="match status" value="1"/>
</dbReference>
<dbReference type="Gene3D" id="2.60.40.680">
    <property type="match status" value="1"/>
</dbReference>
<comment type="similarity">
    <text evidence="1 8 9">Belongs to the peptidase S8 family.</text>
</comment>
<dbReference type="PROSITE" id="PS00138">
    <property type="entry name" value="SUBTILASE_SER"/>
    <property type="match status" value="1"/>
</dbReference>
<dbReference type="Gene3D" id="3.50.30.30">
    <property type="match status" value="1"/>
</dbReference>
<keyword evidence="14" id="KW-1185">Reference proteome</keyword>
<feature type="domain" description="SLH" evidence="12">
    <location>
        <begin position="1459"/>
        <end position="1515"/>
    </location>
</feature>
<dbReference type="EMBL" id="JAJNBZ010000007">
    <property type="protein sequence ID" value="MCE5169921.1"/>
    <property type="molecule type" value="Genomic_DNA"/>
</dbReference>
<reference evidence="13 14" key="1">
    <citation type="submission" date="2021-11" db="EMBL/GenBank/DDBJ databases">
        <title>Draft genome sequence of Paenibacillus profundus YoMME, a new Gram-positive bacteria with exoelectrogenic properties.</title>
        <authorList>
            <person name="Hubenova Y."/>
            <person name="Hubenova E."/>
            <person name="Manasiev Y."/>
            <person name="Peykov S."/>
            <person name="Mitov M."/>
        </authorList>
    </citation>
    <scope>NUCLEOTIDE SEQUENCE [LARGE SCALE GENOMIC DNA]</scope>
    <source>
        <strain evidence="13 14">YoMME</strain>
    </source>
</reference>
<dbReference type="PANTHER" id="PTHR43806">
    <property type="entry name" value="PEPTIDASE S8"/>
    <property type="match status" value="1"/>
</dbReference>
<feature type="signal peptide" evidence="11">
    <location>
        <begin position="1"/>
        <end position="32"/>
    </location>
</feature>
<keyword evidence="3" id="KW-0964">Secreted</keyword>
<accession>A0ABS8YE20</accession>
<feature type="active site" description="Charge relay system" evidence="8">
    <location>
        <position position="582"/>
    </location>
</feature>
<dbReference type="Pfam" id="PF00082">
    <property type="entry name" value="Peptidase_S8"/>
    <property type="match status" value="1"/>
</dbReference>
<keyword evidence="6 8" id="KW-0378">Hydrolase</keyword>
<dbReference type="InterPro" id="IPR023827">
    <property type="entry name" value="Peptidase_S8_Asp-AS"/>
</dbReference>
<dbReference type="PROSITE" id="PS00137">
    <property type="entry name" value="SUBTILASE_HIS"/>
    <property type="match status" value="1"/>
</dbReference>
<evidence type="ECO:0000256" key="5">
    <source>
        <dbReference type="ARBA" id="ARBA00022729"/>
    </source>
</evidence>
<dbReference type="PROSITE" id="PS51272">
    <property type="entry name" value="SLH"/>
    <property type="match status" value="2"/>
</dbReference>
<dbReference type="InterPro" id="IPR022398">
    <property type="entry name" value="Peptidase_S8_His-AS"/>
</dbReference>
<feature type="chain" id="PRO_5047213869" evidence="11">
    <location>
        <begin position="33"/>
        <end position="1515"/>
    </location>
</feature>
<dbReference type="CDD" id="cd07474">
    <property type="entry name" value="Peptidases_S8_subtilisin_Vpr-like"/>
    <property type="match status" value="1"/>
</dbReference>
<dbReference type="PROSITE" id="PS00136">
    <property type="entry name" value="SUBTILASE_ASP"/>
    <property type="match status" value="1"/>
</dbReference>
<proteinExistence type="inferred from homology"/>
<dbReference type="InterPro" id="IPR008965">
    <property type="entry name" value="CBM2/CBM3_carb-bd_dom_sf"/>
</dbReference>
<dbReference type="Pfam" id="PF05922">
    <property type="entry name" value="Inhibitor_I9"/>
    <property type="match status" value="1"/>
</dbReference>
<evidence type="ECO:0000256" key="10">
    <source>
        <dbReference type="SAM" id="MobiDB-lite"/>
    </source>
</evidence>
<protein>
    <submittedName>
        <fullName evidence="13">S8 family serine peptidase</fullName>
    </submittedName>
</protein>
<comment type="caution">
    <text evidence="13">The sequence shown here is derived from an EMBL/GenBank/DDBJ whole genome shotgun (WGS) entry which is preliminary data.</text>
</comment>
<keyword evidence="2" id="KW-0134">Cell wall</keyword>
<dbReference type="PANTHER" id="PTHR43806:SF65">
    <property type="entry name" value="SERINE PROTEASE APRX"/>
    <property type="match status" value="1"/>
</dbReference>
<evidence type="ECO:0000256" key="1">
    <source>
        <dbReference type="ARBA" id="ARBA00011073"/>
    </source>
</evidence>
<dbReference type="InterPro" id="IPR000209">
    <property type="entry name" value="Peptidase_S8/S53_dom"/>
</dbReference>
<dbReference type="InterPro" id="IPR015500">
    <property type="entry name" value="Peptidase_S8_subtilisin-rel"/>
</dbReference>
<dbReference type="InterPro" id="IPR003137">
    <property type="entry name" value="PA_domain"/>
</dbReference>
<dbReference type="Gene3D" id="3.30.70.80">
    <property type="entry name" value="Peptidase S8 propeptide/proteinase inhibitor I9"/>
    <property type="match status" value="1"/>
</dbReference>
<dbReference type="Gene3D" id="3.40.50.200">
    <property type="entry name" value="Peptidase S8/S53 domain"/>
    <property type="match status" value="1"/>
</dbReference>